<dbReference type="HOGENOM" id="CLU_028685_1_0_1"/>
<feature type="compositionally biased region" description="Low complexity" evidence="2">
    <location>
        <begin position="155"/>
        <end position="170"/>
    </location>
</feature>
<feature type="compositionally biased region" description="Low complexity" evidence="2">
    <location>
        <begin position="393"/>
        <end position="409"/>
    </location>
</feature>
<dbReference type="GeneID" id="19326646"/>
<dbReference type="InterPro" id="IPR000571">
    <property type="entry name" value="Znf_CCCH"/>
</dbReference>
<dbReference type="PANTHER" id="PTHR21099">
    <property type="entry name" value="RAD201"/>
    <property type="match status" value="1"/>
</dbReference>
<evidence type="ECO:0000313" key="4">
    <source>
        <dbReference type="EMBL" id="EON98481.1"/>
    </source>
</evidence>
<dbReference type="Proteomes" id="UP000014074">
    <property type="component" value="Unassembled WGS sequence"/>
</dbReference>
<dbReference type="CDD" id="cd23954">
    <property type="entry name" value="AMO1_CTD"/>
    <property type="match status" value="1"/>
</dbReference>
<dbReference type="EMBL" id="KB933216">
    <property type="protein sequence ID" value="EON98481.1"/>
    <property type="molecule type" value="Genomic_DNA"/>
</dbReference>
<dbReference type="AlphaFoldDB" id="R8BGN6"/>
<name>R8BGN6_PHAM7</name>
<reference evidence="5" key="1">
    <citation type="journal article" date="2013" name="Genome Announc.">
        <title>Draft genome sequence of the ascomycete Phaeoacremonium aleophilum strain UCR-PA7, a causal agent of the esca disease complex in grapevines.</title>
        <authorList>
            <person name="Blanco-Ulate B."/>
            <person name="Rolshausen P."/>
            <person name="Cantu D."/>
        </authorList>
    </citation>
    <scope>NUCLEOTIDE SEQUENCE [LARGE SCALE GENOMIC DNA]</scope>
    <source>
        <strain evidence="5">UCR-PA7</strain>
    </source>
</reference>
<accession>R8BGN6</accession>
<feature type="domain" description="C3H1-type" evidence="3">
    <location>
        <begin position="1"/>
        <end position="17"/>
    </location>
</feature>
<keyword evidence="1" id="KW-0479">Metal-binding</keyword>
<gene>
    <name evidence="4" type="ORF">UCRPA7_6030</name>
</gene>
<feature type="region of interest" description="Disordered" evidence="2">
    <location>
        <begin position="148"/>
        <end position="481"/>
    </location>
</feature>
<keyword evidence="5" id="KW-1185">Reference proteome</keyword>
<dbReference type="GO" id="GO:0008270">
    <property type="term" value="F:zinc ion binding"/>
    <property type="evidence" value="ECO:0007669"/>
    <property type="project" value="UniProtKB-KW"/>
</dbReference>
<feature type="compositionally biased region" description="Polar residues" evidence="2">
    <location>
        <begin position="241"/>
        <end position="254"/>
    </location>
</feature>
<dbReference type="PANTHER" id="PTHR21099:SF2">
    <property type="entry name" value="SI:CH211-113E8.11"/>
    <property type="match status" value="1"/>
</dbReference>
<feature type="compositionally biased region" description="Polar residues" evidence="2">
    <location>
        <begin position="362"/>
        <end position="377"/>
    </location>
</feature>
<dbReference type="eggNOG" id="ENOG502RVHV">
    <property type="taxonomic scope" value="Eukaryota"/>
</dbReference>
<feature type="zinc finger region" description="C3H1-type" evidence="1">
    <location>
        <begin position="1"/>
        <end position="17"/>
    </location>
</feature>
<dbReference type="RefSeq" id="XP_007916763.1">
    <property type="nucleotide sequence ID" value="XM_007918572.1"/>
</dbReference>
<dbReference type="KEGG" id="tmn:UCRPA7_6030"/>
<feature type="compositionally biased region" description="Polar residues" evidence="2">
    <location>
        <begin position="413"/>
        <end position="430"/>
    </location>
</feature>
<sequence length="566" mass="58591">MSRPVCRYWQQGNCKFGRAAGGSGSGGAGGGNTNRNNYKFHSELPYSLDKDVLRKDLTEDKPLWILSSYAPGRNAPGQLFGGYPREQSFEEVRLHYEMGRAAGNERGALQEIEALYNTAQQQNQGALNNLDGAIEYIIAAGEKHPNRIDECKNNSQAGGTTGAFSTGSQQASNPFLKPPTSAPATGAFGQTSALGQKTNPFGAVGNTSAFGQPSGLGGHPTSAFGQPSQMGGGSAFGQPSAMGQNSAFGQTSALGQKPNPFGGGGGSAFGQTSSLGQNSAFGQPSQQATSSPFGQAAQPTSGFGQPSALGQKPSPFGGASATATPSPFATAMGGSNTPAANPFAQQQATSSPSPFGQAAATAPTNPFGQAQQQQSSPFGAPAAPKEDAMDVNSAPPASTGFGAPAATPAPSNPFAQVQTSSGFGQPTSNTGFGGFGGQTNNAATSSAPASQNPYAPDASRQHPPLSSYSTRGPDGRLQTWKGKPVGYKQIEGRPQPGVQNFDGSFTRIWFPDGPPTYYKDTEPLSANMHYTVREQGAWKKFMETGRLELGNMPEMPPLREHCTWDF</sequence>
<feature type="compositionally biased region" description="Polar residues" evidence="2">
    <location>
        <begin position="188"/>
        <end position="211"/>
    </location>
</feature>
<evidence type="ECO:0000256" key="1">
    <source>
        <dbReference type="PROSITE-ProRule" id="PRU00723"/>
    </source>
</evidence>
<feature type="compositionally biased region" description="Low complexity" evidence="2">
    <location>
        <begin position="319"/>
        <end position="331"/>
    </location>
</feature>
<feature type="compositionally biased region" description="Polar residues" evidence="2">
    <location>
        <begin position="269"/>
        <end position="304"/>
    </location>
</feature>
<feature type="compositionally biased region" description="Low complexity" evidence="2">
    <location>
        <begin position="438"/>
        <end position="453"/>
    </location>
</feature>
<keyword evidence="1" id="KW-0862">Zinc</keyword>
<dbReference type="OrthoDB" id="20729at2759"/>
<organism evidence="4 5">
    <name type="scientific">Phaeoacremonium minimum (strain UCR-PA7)</name>
    <name type="common">Esca disease fungus</name>
    <name type="synonym">Togninia minima</name>
    <dbReference type="NCBI Taxonomy" id="1286976"/>
    <lineage>
        <taxon>Eukaryota</taxon>
        <taxon>Fungi</taxon>
        <taxon>Dikarya</taxon>
        <taxon>Ascomycota</taxon>
        <taxon>Pezizomycotina</taxon>
        <taxon>Sordariomycetes</taxon>
        <taxon>Sordariomycetidae</taxon>
        <taxon>Togniniales</taxon>
        <taxon>Togniniaceae</taxon>
        <taxon>Phaeoacremonium</taxon>
    </lineage>
</organism>
<feature type="compositionally biased region" description="Polar residues" evidence="2">
    <location>
        <begin position="333"/>
        <end position="354"/>
    </location>
</feature>
<evidence type="ECO:0000256" key="2">
    <source>
        <dbReference type="SAM" id="MobiDB-lite"/>
    </source>
</evidence>
<dbReference type="PROSITE" id="PS50103">
    <property type="entry name" value="ZF_C3H1"/>
    <property type="match status" value="1"/>
</dbReference>
<dbReference type="GO" id="GO:0005634">
    <property type="term" value="C:nucleus"/>
    <property type="evidence" value="ECO:0007669"/>
    <property type="project" value="TreeGrafter"/>
</dbReference>
<protein>
    <submittedName>
        <fullName evidence="4">Putative ccch zinc finger domain-containing protein</fullName>
    </submittedName>
</protein>
<evidence type="ECO:0000259" key="3">
    <source>
        <dbReference type="PROSITE" id="PS50103"/>
    </source>
</evidence>
<proteinExistence type="predicted"/>
<evidence type="ECO:0000313" key="5">
    <source>
        <dbReference type="Proteomes" id="UP000014074"/>
    </source>
</evidence>
<keyword evidence="1" id="KW-0863">Zinc-finger</keyword>